<keyword evidence="2 4" id="KW-0238">DNA-binding</keyword>
<dbReference type="InterPro" id="IPR050109">
    <property type="entry name" value="HTH-type_TetR-like_transc_reg"/>
</dbReference>
<dbReference type="PANTHER" id="PTHR30055">
    <property type="entry name" value="HTH-TYPE TRANSCRIPTIONAL REGULATOR RUTR"/>
    <property type="match status" value="1"/>
</dbReference>
<dbReference type="Pfam" id="PF00440">
    <property type="entry name" value="TetR_N"/>
    <property type="match status" value="1"/>
</dbReference>
<dbReference type="Gene3D" id="1.10.357.10">
    <property type="entry name" value="Tetracycline Repressor, domain 2"/>
    <property type="match status" value="1"/>
</dbReference>
<dbReference type="EMBL" id="CACRSP010000004">
    <property type="protein sequence ID" value="VYT04918.1"/>
    <property type="molecule type" value="Genomic_DNA"/>
</dbReference>
<dbReference type="GO" id="GO:0000976">
    <property type="term" value="F:transcription cis-regulatory region binding"/>
    <property type="evidence" value="ECO:0007669"/>
    <property type="project" value="TreeGrafter"/>
</dbReference>
<name>A0A6L9SN28_9BIFI</name>
<reference evidence="7" key="2">
    <citation type="submission" date="2019-11" db="EMBL/GenBank/DDBJ databases">
        <authorList>
            <person name="Feng L."/>
        </authorList>
    </citation>
    <scope>NUCLEOTIDE SEQUENCE</scope>
    <source>
        <strain evidence="7">BdentiumLFYP24</strain>
    </source>
</reference>
<evidence type="ECO:0000256" key="1">
    <source>
        <dbReference type="ARBA" id="ARBA00023015"/>
    </source>
</evidence>
<evidence type="ECO:0000313" key="7">
    <source>
        <dbReference type="EMBL" id="VYT04918.1"/>
    </source>
</evidence>
<evidence type="ECO:0000313" key="8">
    <source>
        <dbReference type="Proteomes" id="UP000429211"/>
    </source>
</evidence>
<dbReference type="SUPFAM" id="SSF46689">
    <property type="entry name" value="Homeodomain-like"/>
    <property type="match status" value="1"/>
</dbReference>
<evidence type="ECO:0000313" key="6">
    <source>
        <dbReference type="EMBL" id="KAB7462429.1"/>
    </source>
</evidence>
<keyword evidence="1" id="KW-0805">Transcription regulation</keyword>
<dbReference type="PRINTS" id="PR00455">
    <property type="entry name" value="HTHTETR"/>
</dbReference>
<feature type="domain" description="HTH tetR-type" evidence="5">
    <location>
        <begin position="37"/>
        <end position="97"/>
    </location>
</feature>
<accession>A0A6L9SN28</accession>
<dbReference type="GO" id="GO:0003700">
    <property type="term" value="F:DNA-binding transcription factor activity"/>
    <property type="evidence" value="ECO:0007669"/>
    <property type="project" value="TreeGrafter"/>
</dbReference>
<evidence type="ECO:0000259" key="5">
    <source>
        <dbReference type="PROSITE" id="PS50977"/>
    </source>
</evidence>
<proteinExistence type="predicted"/>
<organism evidence="6 8">
    <name type="scientific">Bifidobacterium dentium</name>
    <dbReference type="NCBI Taxonomy" id="1689"/>
    <lineage>
        <taxon>Bacteria</taxon>
        <taxon>Bacillati</taxon>
        <taxon>Actinomycetota</taxon>
        <taxon>Actinomycetes</taxon>
        <taxon>Bifidobacteriales</taxon>
        <taxon>Bifidobacteriaceae</taxon>
        <taxon>Bifidobacterium</taxon>
    </lineage>
</organism>
<reference evidence="6 8" key="1">
    <citation type="journal article" date="2019" name="Nat. Med.">
        <title>A library of human gut bacterial isolates paired with longitudinal multiomics data enables mechanistic microbiome research.</title>
        <authorList>
            <person name="Poyet M."/>
            <person name="Groussin M."/>
            <person name="Gibbons S.M."/>
            <person name="Avila-Pacheco J."/>
            <person name="Jiang X."/>
            <person name="Kearney S.M."/>
            <person name="Perrotta A.R."/>
            <person name="Berdy B."/>
            <person name="Zhao S."/>
            <person name="Lieberman T.D."/>
            <person name="Swanson P.K."/>
            <person name="Smith M."/>
            <person name="Roesemann S."/>
            <person name="Alexander J.E."/>
            <person name="Rich S.A."/>
            <person name="Livny J."/>
            <person name="Vlamakis H."/>
            <person name="Clish C."/>
            <person name="Bullock K."/>
            <person name="Deik A."/>
            <person name="Scott J."/>
            <person name="Pierce K.A."/>
            <person name="Xavier R.J."/>
            <person name="Alm E.J."/>
        </authorList>
    </citation>
    <scope>NUCLEOTIDE SEQUENCE [LARGE SCALE GENOMIC DNA]</scope>
    <source>
        <strain evidence="6 8">BIOML-A2</strain>
    </source>
</reference>
<dbReference type="InterPro" id="IPR001647">
    <property type="entry name" value="HTH_TetR"/>
</dbReference>
<sequence>MMCVSANGAVLAVGWMLVGRLGCMTGAGKKRVRKSPEERKAEIVAAAVKLIGEKGFYGTSLKDIADEIGMSQPGLLHYIGNKENLLSMLVTDNYDAYGTPRDFMESGLPGSDPNGMSFPAYLRFLVRYNAKRQSLLQLYMVLESEGFSPEHPLHDYFEERPNLVWEHYSEYQWNIPPEVGGWRNMRPTVRMCLEAMDGIQLRWMRKPPIDLYDEWLLFERIIFPSPVWDNYR</sequence>
<dbReference type="Proteomes" id="UP000429211">
    <property type="component" value="Unassembled WGS sequence"/>
</dbReference>
<dbReference type="AlphaFoldDB" id="A0A6L9SN28"/>
<feature type="DNA-binding region" description="H-T-H motif" evidence="4">
    <location>
        <begin position="60"/>
        <end position="79"/>
    </location>
</feature>
<evidence type="ECO:0000256" key="4">
    <source>
        <dbReference type="PROSITE-ProRule" id="PRU00335"/>
    </source>
</evidence>
<evidence type="ECO:0000256" key="3">
    <source>
        <dbReference type="ARBA" id="ARBA00023163"/>
    </source>
</evidence>
<dbReference type="PROSITE" id="PS50977">
    <property type="entry name" value="HTH_TETR_2"/>
    <property type="match status" value="1"/>
</dbReference>
<dbReference type="RefSeq" id="WP_003839184.1">
    <property type="nucleotide sequence ID" value="NZ_CACRSP010000004.1"/>
</dbReference>
<gene>
    <name evidence="7" type="ORF">BDLFYP24_01995</name>
    <name evidence="6" type="ORF">GBB04_01215</name>
</gene>
<keyword evidence="3" id="KW-0804">Transcription</keyword>
<evidence type="ECO:0000256" key="2">
    <source>
        <dbReference type="ARBA" id="ARBA00023125"/>
    </source>
</evidence>
<dbReference type="EMBL" id="WDPD01000001">
    <property type="protein sequence ID" value="KAB7462429.1"/>
    <property type="molecule type" value="Genomic_DNA"/>
</dbReference>
<dbReference type="PANTHER" id="PTHR30055:SF234">
    <property type="entry name" value="HTH-TYPE TRANSCRIPTIONAL REGULATOR BETI"/>
    <property type="match status" value="1"/>
</dbReference>
<protein>
    <submittedName>
        <fullName evidence="6">TetR/AcrR family transcriptional regulator</fullName>
    </submittedName>
    <submittedName>
        <fullName evidence="7">Transcriptional regulator BetI</fullName>
    </submittedName>
</protein>
<dbReference type="InterPro" id="IPR009057">
    <property type="entry name" value="Homeodomain-like_sf"/>
</dbReference>